<gene>
    <name evidence="3" type="ORF">K503DRAFT_819224</name>
</gene>
<dbReference type="AlphaFoldDB" id="A0A1B7MDL4"/>
<evidence type="ECO:0000256" key="2">
    <source>
        <dbReference type="SAM" id="Phobius"/>
    </source>
</evidence>
<feature type="compositionally biased region" description="Basic and acidic residues" evidence="1">
    <location>
        <begin position="199"/>
        <end position="213"/>
    </location>
</feature>
<accession>A0A1B7MDL4</accession>
<name>A0A1B7MDL4_9AGAM</name>
<dbReference type="OrthoDB" id="2587563at2759"/>
<proteinExistence type="predicted"/>
<reference evidence="3 4" key="1">
    <citation type="submission" date="2016-06" db="EMBL/GenBank/DDBJ databases">
        <title>Comparative genomics of the ectomycorrhizal sister species Rhizopogon vinicolor and Rhizopogon vesiculosus (Basidiomycota: Boletales) reveals a divergence of the mating type B locus.</title>
        <authorList>
            <consortium name="DOE Joint Genome Institute"/>
            <person name="Mujic A.B."/>
            <person name="Kuo A."/>
            <person name="Tritt A."/>
            <person name="Lipzen A."/>
            <person name="Chen C."/>
            <person name="Johnson J."/>
            <person name="Sharma A."/>
            <person name="Barry K."/>
            <person name="Grigoriev I.V."/>
            <person name="Spatafora J.W."/>
        </authorList>
    </citation>
    <scope>NUCLEOTIDE SEQUENCE [LARGE SCALE GENOMIC DNA]</scope>
    <source>
        <strain evidence="3 4">AM-OR11-026</strain>
    </source>
</reference>
<keyword evidence="4" id="KW-1185">Reference proteome</keyword>
<feature type="compositionally biased region" description="Basic and acidic residues" evidence="1">
    <location>
        <begin position="56"/>
        <end position="77"/>
    </location>
</feature>
<dbReference type="STRING" id="1314800.A0A1B7MDL4"/>
<evidence type="ECO:0000313" key="3">
    <source>
        <dbReference type="EMBL" id="OAX30686.1"/>
    </source>
</evidence>
<dbReference type="Proteomes" id="UP000092154">
    <property type="component" value="Unassembled WGS sequence"/>
</dbReference>
<sequence>MLTTSKSGLAYFTFAGFSLLALLSATFLYPETKGRHHINVHTLRGSITYADTPDDMQMKDESARPKGDISMKDESVKVPRVTAIKREDASLSPSTSTATSSKGAPRRLPGAGYVAKSPQLSPAVEAAPCKAVGSVDARPQKPLPRNTLSTKPAPALLPPHASQEKTLPTEDSDRERERSRSTDKPPKDRVVTGVKRKSAPRDVGDTQDEEKSKVNSFKKRKMLPMYTSSDEGETLTRAAKEVHIGFFREC</sequence>
<evidence type="ECO:0000313" key="4">
    <source>
        <dbReference type="Proteomes" id="UP000092154"/>
    </source>
</evidence>
<feature type="region of interest" description="Disordered" evidence="1">
    <location>
        <begin position="50"/>
        <end position="114"/>
    </location>
</feature>
<feature type="compositionally biased region" description="Basic and acidic residues" evidence="1">
    <location>
        <begin position="167"/>
        <end position="190"/>
    </location>
</feature>
<feature type="transmembrane region" description="Helical" evidence="2">
    <location>
        <begin position="9"/>
        <end position="29"/>
    </location>
</feature>
<keyword evidence="2" id="KW-0472">Membrane</keyword>
<organism evidence="3 4">
    <name type="scientific">Rhizopogon vinicolor AM-OR11-026</name>
    <dbReference type="NCBI Taxonomy" id="1314800"/>
    <lineage>
        <taxon>Eukaryota</taxon>
        <taxon>Fungi</taxon>
        <taxon>Dikarya</taxon>
        <taxon>Basidiomycota</taxon>
        <taxon>Agaricomycotina</taxon>
        <taxon>Agaricomycetes</taxon>
        <taxon>Agaricomycetidae</taxon>
        <taxon>Boletales</taxon>
        <taxon>Suillineae</taxon>
        <taxon>Rhizopogonaceae</taxon>
        <taxon>Rhizopogon</taxon>
    </lineage>
</organism>
<keyword evidence="2" id="KW-0812">Transmembrane</keyword>
<evidence type="ECO:0000256" key="1">
    <source>
        <dbReference type="SAM" id="MobiDB-lite"/>
    </source>
</evidence>
<dbReference type="InParanoid" id="A0A1B7MDL4"/>
<keyword evidence="2" id="KW-1133">Transmembrane helix</keyword>
<dbReference type="EMBL" id="KV450074">
    <property type="protein sequence ID" value="OAX30686.1"/>
    <property type="molecule type" value="Genomic_DNA"/>
</dbReference>
<protein>
    <submittedName>
        <fullName evidence="3">Uncharacterized protein</fullName>
    </submittedName>
</protein>
<feature type="compositionally biased region" description="Low complexity" evidence="1">
    <location>
        <begin position="90"/>
        <end position="101"/>
    </location>
</feature>
<feature type="region of interest" description="Disordered" evidence="1">
    <location>
        <begin position="135"/>
        <end position="220"/>
    </location>
</feature>